<evidence type="ECO:0000256" key="1">
    <source>
        <dbReference type="SAM" id="Phobius"/>
    </source>
</evidence>
<dbReference type="EMBL" id="JACHXZ010000004">
    <property type="protein sequence ID" value="MBB3170017.1"/>
    <property type="molecule type" value="Genomic_DNA"/>
</dbReference>
<keyword evidence="1" id="KW-1133">Transmembrane helix</keyword>
<gene>
    <name evidence="2" type="ORF">FHS30_003230</name>
</gene>
<dbReference type="Proteomes" id="UP000559987">
    <property type="component" value="Unassembled WGS sequence"/>
</dbReference>
<evidence type="ECO:0000313" key="3">
    <source>
        <dbReference type="Proteomes" id="UP000559987"/>
    </source>
</evidence>
<keyword evidence="1" id="KW-0812">Transmembrane</keyword>
<feature type="transmembrane region" description="Helical" evidence="1">
    <location>
        <begin position="82"/>
        <end position="101"/>
    </location>
</feature>
<feature type="transmembrane region" description="Helical" evidence="1">
    <location>
        <begin position="6"/>
        <end position="26"/>
    </location>
</feature>
<proteinExistence type="predicted"/>
<keyword evidence="1" id="KW-0472">Membrane</keyword>
<dbReference type="RefSeq" id="WP_183911490.1">
    <property type="nucleotide sequence ID" value="NZ_JACHXZ010000004.1"/>
</dbReference>
<accession>A0A839UXC7</accession>
<name>A0A839UXC7_9GAMM</name>
<comment type="caution">
    <text evidence="2">The sequence shown here is derived from an EMBL/GenBank/DDBJ whole genome shotgun (WGS) entry which is preliminary data.</text>
</comment>
<sequence>MNDYVVAAGFIFFAFNVSIWITRHDLICELREYDVNTWKRLGSPKPIWPYAWHIIAIAMYAFSKKSIHANERIASKCKYLRIAWPLVYAIWAVIILAVWVVHEFKI</sequence>
<protein>
    <submittedName>
        <fullName evidence="2">Uncharacterized protein</fullName>
    </submittedName>
</protein>
<evidence type="ECO:0000313" key="2">
    <source>
        <dbReference type="EMBL" id="MBB3170017.1"/>
    </source>
</evidence>
<dbReference type="AlphaFoldDB" id="A0A839UXC7"/>
<reference evidence="2 3" key="1">
    <citation type="submission" date="2020-08" db="EMBL/GenBank/DDBJ databases">
        <title>Genomic Encyclopedia of Type Strains, Phase III (KMG-III): the genomes of soil and plant-associated and newly described type strains.</title>
        <authorList>
            <person name="Whitman W."/>
        </authorList>
    </citation>
    <scope>NUCLEOTIDE SEQUENCE [LARGE SCALE GENOMIC DNA]</scope>
    <source>
        <strain evidence="2 3">CECT 8571</strain>
    </source>
</reference>
<keyword evidence="3" id="KW-1185">Reference proteome</keyword>
<organism evidence="2 3">
    <name type="scientific">Simiduia aestuariiviva</name>
    <dbReference type="NCBI Taxonomy" id="1510459"/>
    <lineage>
        <taxon>Bacteria</taxon>
        <taxon>Pseudomonadati</taxon>
        <taxon>Pseudomonadota</taxon>
        <taxon>Gammaproteobacteria</taxon>
        <taxon>Cellvibrionales</taxon>
        <taxon>Cellvibrionaceae</taxon>
        <taxon>Simiduia</taxon>
    </lineage>
</organism>